<feature type="region of interest" description="Disordered" evidence="1">
    <location>
        <begin position="255"/>
        <end position="283"/>
    </location>
</feature>
<name>A0A9W7ZXP5_9FUNG</name>
<feature type="compositionally biased region" description="Low complexity" evidence="1">
    <location>
        <begin position="1518"/>
        <end position="1534"/>
    </location>
</feature>
<accession>A0A9W7ZXP5</accession>
<feature type="compositionally biased region" description="Low complexity" evidence="1">
    <location>
        <begin position="1373"/>
        <end position="1385"/>
    </location>
</feature>
<feature type="region of interest" description="Disordered" evidence="1">
    <location>
        <begin position="1201"/>
        <end position="1228"/>
    </location>
</feature>
<feature type="region of interest" description="Disordered" evidence="1">
    <location>
        <begin position="1"/>
        <end position="42"/>
    </location>
</feature>
<reference evidence="2" key="1">
    <citation type="submission" date="2022-07" db="EMBL/GenBank/DDBJ databases">
        <title>Phylogenomic reconstructions and comparative analyses of Kickxellomycotina fungi.</title>
        <authorList>
            <person name="Reynolds N.K."/>
            <person name="Stajich J.E."/>
            <person name="Barry K."/>
            <person name="Grigoriev I.V."/>
            <person name="Crous P."/>
            <person name="Smith M.E."/>
        </authorList>
    </citation>
    <scope>NUCLEOTIDE SEQUENCE</scope>
    <source>
        <strain evidence="2">NBRC 100468</strain>
    </source>
</reference>
<organism evidence="2 3">
    <name type="scientific">Mycoemilia scoparia</name>
    <dbReference type="NCBI Taxonomy" id="417184"/>
    <lineage>
        <taxon>Eukaryota</taxon>
        <taxon>Fungi</taxon>
        <taxon>Fungi incertae sedis</taxon>
        <taxon>Zoopagomycota</taxon>
        <taxon>Kickxellomycotina</taxon>
        <taxon>Kickxellomycetes</taxon>
        <taxon>Kickxellales</taxon>
        <taxon>Kickxellaceae</taxon>
        <taxon>Mycoemilia</taxon>
    </lineage>
</organism>
<evidence type="ECO:0000256" key="1">
    <source>
        <dbReference type="SAM" id="MobiDB-lite"/>
    </source>
</evidence>
<feature type="compositionally biased region" description="Polar residues" evidence="1">
    <location>
        <begin position="1101"/>
        <end position="1112"/>
    </location>
</feature>
<feature type="compositionally biased region" description="Polar residues" evidence="1">
    <location>
        <begin position="1050"/>
        <end position="1077"/>
    </location>
</feature>
<gene>
    <name evidence="2" type="ORF">H4219_002408</name>
</gene>
<feature type="region of interest" description="Disordered" evidence="1">
    <location>
        <begin position="925"/>
        <end position="963"/>
    </location>
</feature>
<feature type="compositionally biased region" description="Polar residues" evidence="1">
    <location>
        <begin position="1535"/>
        <end position="1550"/>
    </location>
</feature>
<feature type="compositionally biased region" description="Polar residues" evidence="1">
    <location>
        <begin position="1201"/>
        <end position="1221"/>
    </location>
</feature>
<feature type="compositionally biased region" description="Basic and acidic residues" evidence="1">
    <location>
        <begin position="1484"/>
        <end position="1498"/>
    </location>
</feature>
<proteinExistence type="predicted"/>
<protein>
    <submittedName>
        <fullName evidence="2">Uncharacterized protein</fullName>
    </submittedName>
</protein>
<feature type="compositionally biased region" description="Polar residues" evidence="1">
    <location>
        <begin position="945"/>
        <end position="963"/>
    </location>
</feature>
<feature type="region of interest" description="Disordered" evidence="1">
    <location>
        <begin position="321"/>
        <end position="341"/>
    </location>
</feature>
<feature type="compositionally biased region" description="Basic residues" evidence="1">
    <location>
        <begin position="321"/>
        <end position="333"/>
    </location>
</feature>
<feature type="region of interest" description="Disordered" evidence="1">
    <location>
        <begin position="1371"/>
        <end position="1582"/>
    </location>
</feature>
<feature type="compositionally biased region" description="Polar residues" evidence="1">
    <location>
        <begin position="116"/>
        <end position="127"/>
    </location>
</feature>
<feature type="compositionally biased region" description="Basic residues" evidence="1">
    <location>
        <begin position="1398"/>
        <end position="1418"/>
    </location>
</feature>
<feature type="compositionally biased region" description="Basic residues" evidence="1">
    <location>
        <begin position="1128"/>
        <end position="1138"/>
    </location>
</feature>
<feature type="compositionally biased region" description="Polar residues" evidence="1">
    <location>
        <begin position="257"/>
        <end position="282"/>
    </location>
</feature>
<comment type="caution">
    <text evidence="2">The sequence shown here is derived from an EMBL/GenBank/DDBJ whole genome shotgun (WGS) entry which is preliminary data.</text>
</comment>
<feature type="region of interest" description="Disordered" evidence="1">
    <location>
        <begin position="1046"/>
        <end position="1140"/>
    </location>
</feature>
<feature type="compositionally biased region" description="Polar residues" evidence="1">
    <location>
        <begin position="1423"/>
        <end position="1443"/>
    </location>
</feature>
<feature type="compositionally biased region" description="Polar residues" evidence="1">
    <location>
        <begin position="28"/>
        <end position="39"/>
    </location>
</feature>
<feature type="region of interest" description="Disordered" evidence="1">
    <location>
        <begin position="888"/>
        <end position="911"/>
    </location>
</feature>
<dbReference type="OrthoDB" id="1923159at2759"/>
<feature type="compositionally biased region" description="Polar residues" evidence="1">
    <location>
        <begin position="1560"/>
        <end position="1582"/>
    </location>
</feature>
<keyword evidence="3" id="KW-1185">Reference proteome</keyword>
<feature type="region of interest" description="Disordered" evidence="1">
    <location>
        <begin position="112"/>
        <end position="207"/>
    </location>
</feature>
<sequence length="1582" mass="174329">MPKPSLSTLHDKPGFKPRSPSRTRHSLNYKSNLQKWNKQQKPDIELDLGDDIDEELLVKAMADVEDLKVTDSNDLPLASHEGWVRADPKTSSLSEINNKSKNNPVQIPAAAKASMLSPQSPAPASTESRADTPIVSRHKMAKSATVDVSVPPPTPNFELETQTKSTPNTKRSQPSNITPPNTASSMPKAPNPNTQKEHTDEIFPGISRKATRDVLQMILDIDEPKIQPKMVNFLLLDGAMATFLDFVTYVEEPLDADNSQTPSTSQKNSVITKNDRPNSSISELIYGNTKDSSASGHISSMPEDQLRDSLFPHMLSEMQRKSRQHQRRLKNRSRGSDLPQEQLKRSYNVLTMLTAGSQCSQQLVDSKIVTIIYCLMDIFDWKASGSFYHFSLLLNYCINRSPLRVCRMLLWPPSDTNAVPPPPKSLNVHSKAYNSGMPLICDMFPYLSEPPIQQAFIAVVFTAWSGRLLQSIGLNLGDDIATGDSLTRMGLADTVLDAMRHTGRTNASAREAGLNIIHSRFYHLHDSQFLRSITELMEDDDPETVRSSGEFFVRLISDYSPYSGISALFQKFVDGDYIVRQMAQNIVDSSQAGSGMGPKAEVAINVLNTLLRKTSCQYGRLTRMIQNVRDPVLGEDGSEQLLEAGLAARSELETFVPGLLAQLVGLQGCTDLTSNATYRRMTFIPTAIEEESGGDPQDKIPGMTDLFDYKNSPLDSYRVLSARANDSKETSASSSLSSSLSPSSTLSATSRAIDLDNALRLQSGPDFNASIDNEESTPGPQQDIPLSLSLGLHPEANKKEWSFLSLLPKLTVTRLRLLEIVYNVLIEAGDPDEIIGWVDVRVWAGLVTWYFHHPNNNALHSLVYKLISLLVRWSSWWHRDVKSRTSSVSLSGDETCSPGNTSQESDNGSDLEDLSVHIPIQARKVRPCSRKPSASLRKKGVQKPLSINQSKNGSRCDSNSPMQQPIPGDILDLGSPSIAVTQHLDYIRSSVSNCDRVLAYLVEKLYFVERLIATLKSSGPNSGFRGFSILILNTLRLGVQLEESLHQKNSENPSAQATPTYPSGRTQLKTPMTPSKQSECEDKGTFSTRPNVNGGAGLKPRSQSVSHHSINTLGDPPPLLSREGKPGVPRRIRGHSRHNSLVNKDEFEKLVFLKSKSKSTESLSSMADGEDQFQGVISDSNNNDGGLSITKLTQRLENLKVNSPDYQPDSPNDQFNSSAKSPSGCDNDKGDKYKVLHRWQHILVKIPEWQDFLPQLRSLTATQIKSLLPFSLVDQSKRLISNCTQRPFPNLTPLSVKVPENLDNKTIRTRRIQQQFIALIGEASGSLVAEMASALPNRNKHNGLCKLDEDGIDLNSVYAFALGFGLENAEANSGKSLSKDSALSDSRSRKSSNTPRKTVNRHGSSRKKISTLGRKRSRYAGTNVVSSKHSQTQKSNHPGNQTYPRDVVNKPSRKAVSSPGSKADLATESKLSSSNSPPMPSSPKSEKHVKSPDYKKESPNISVRALAQKWESKTSDQTSTASPPSSFTGSSHSPKATSYSPDSSAMTMPQYNIRAATVRQPESTSSGRPRRNTNPNQQETWP</sequence>
<feature type="compositionally biased region" description="Polar residues" evidence="1">
    <location>
        <begin position="159"/>
        <end position="185"/>
    </location>
</feature>
<dbReference type="EMBL" id="JANBPU010000038">
    <property type="protein sequence ID" value="KAJ1918789.1"/>
    <property type="molecule type" value="Genomic_DNA"/>
</dbReference>
<dbReference type="Proteomes" id="UP001150538">
    <property type="component" value="Unassembled WGS sequence"/>
</dbReference>
<evidence type="ECO:0000313" key="2">
    <source>
        <dbReference type="EMBL" id="KAJ1918789.1"/>
    </source>
</evidence>
<feature type="compositionally biased region" description="Polar residues" evidence="1">
    <location>
        <begin position="888"/>
        <end position="906"/>
    </location>
</feature>
<evidence type="ECO:0000313" key="3">
    <source>
        <dbReference type="Proteomes" id="UP001150538"/>
    </source>
</evidence>